<name>A0A2X3BMU3_CLOPF</name>
<evidence type="ECO:0000313" key="2">
    <source>
        <dbReference type="Proteomes" id="UP000250234"/>
    </source>
</evidence>
<proteinExistence type="predicted"/>
<dbReference type="AlphaFoldDB" id="A0A2X3BMU3"/>
<dbReference type="Proteomes" id="UP000250234">
    <property type="component" value="Unassembled WGS sequence"/>
</dbReference>
<protein>
    <submittedName>
        <fullName evidence="1">Uncharacterized protein</fullName>
    </submittedName>
</protein>
<reference evidence="1 2" key="1">
    <citation type="submission" date="2018-06" db="EMBL/GenBank/DDBJ databases">
        <authorList>
            <consortium name="Pathogen Informatics"/>
            <person name="Doyle S."/>
        </authorList>
    </citation>
    <scope>NUCLEOTIDE SEQUENCE [LARGE SCALE GENOMIC DNA]</scope>
    <source>
        <strain evidence="1 2">NCTC8081</strain>
    </source>
</reference>
<dbReference type="EMBL" id="UAWO01000002">
    <property type="protein sequence ID" value="SQC06658.1"/>
    <property type="molecule type" value="Genomic_DNA"/>
</dbReference>
<organism evidence="1 2">
    <name type="scientific">Clostridium perfringens</name>
    <dbReference type="NCBI Taxonomy" id="1502"/>
    <lineage>
        <taxon>Bacteria</taxon>
        <taxon>Bacillati</taxon>
        <taxon>Bacillota</taxon>
        <taxon>Clostridia</taxon>
        <taxon>Eubacteriales</taxon>
        <taxon>Clostridiaceae</taxon>
        <taxon>Clostridium</taxon>
    </lineage>
</organism>
<accession>A0A2X3BMU3</accession>
<sequence>MKFKVVFINGKRKVSVVKSSDKRNLEKKGTK</sequence>
<gene>
    <name evidence="1" type="ORF">NCTC8081_00771</name>
</gene>
<evidence type="ECO:0000313" key="1">
    <source>
        <dbReference type="EMBL" id="SQC06658.1"/>
    </source>
</evidence>